<dbReference type="EMBL" id="SNZP01000002">
    <property type="protein sequence ID" value="TDR82209.1"/>
    <property type="molecule type" value="Genomic_DNA"/>
</dbReference>
<dbReference type="Pfam" id="PF09669">
    <property type="entry name" value="Phage_pRha"/>
    <property type="match status" value="1"/>
</dbReference>
<evidence type="ECO:0000313" key="3">
    <source>
        <dbReference type="Proteomes" id="UP000295611"/>
    </source>
</evidence>
<dbReference type="InterPro" id="IPR018877">
    <property type="entry name" value="Phage_P22_Orf201_C"/>
</dbReference>
<feature type="domain" description="Bacteriophage P22 Orf201 C-terminal" evidence="1">
    <location>
        <begin position="118"/>
        <end position="166"/>
    </location>
</feature>
<dbReference type="RefSeq" id="WP_133678622.1">
    <property type="nucleotide sequence ID" value="NZ_SNZP01000002.1"/>
</dbReference>
<evidence type="ECO:0000259" key="1">
    <source>
        <dbReference type="Pfam" id="PF10549"/>
    </source>
</evidence>
<comment type="caution">
    <text evidence="2">The sequence shown here is derived from an EMBL/GenBank/DDBJ whole genome shotgun (WGS) entry which is preliminary data.</text>
</comment>
<organism evidence="2 3">
    <name type="scientific">Paludibacterium purpuratum</name>
    <dbReference type="NCBI Taxonomy" id="1144873"/>
    <lineage>
        <taxon>Bacteria</taxon>
        <taxon>Pseudomonadati</taxon>
        <taxon>Pseudomonadota</taxon>
        <taxon>Betaproteobacteria</taxon>
        <taxon>Neisseriales</taxon>
        <taxon>Chromobacteriaceae</taxon>
        <taxon>Paludibacterium</taxon>
    </lineage>
</organism>
<name>A0A4V3DVU0_9NEIS</name>
<dbReference type="NCBIfam" id="TIGR02681">
    <property type="entry name" value="phage_pRha"/>
    <property type="match status" value="1"/>
</dbReference>
<evidence type="ECO:0000313" key="2">
    <source>
        <dbReference type="EMBL" id="TDR82209.1"/>
    </source>
</evidence>
<keyword evidence="3" id="KW-1185">Reference proteome</keyword>
<dbReference type="OrthoDB" id="9178758at2"/>
<accession>A0A4V3DVU0</accession>
<protein>
    <submittedName>
        <fullName evidence="2">Rha family phage regulatory protein</fullName>
    </submittedName>
</protein>
<gene>
    <name evidence="2" type="ORF">DFP86_102323</name>
</gene>
<dbReference type="Proteomes" id="UP000295611">
    <property type="component" value="Unassembled WGS sequence"/>
</dbReference>
<dbReference type="InterPro" id="IPR014054">
    <property type="entry name" value="Phage_regulatory_Rha"/>
</dbReference>
<dbReference type="AlphaFoldDB" id="A0A4V3DVU0"/>
<reference evidence="2 3" key="1">
    <citation type="submission" date="2019-03" db="EMBL/GenBank/DDBJ databases">
        <title>Genomic Encyclopedia of Type Strains, Phase III (KMG-III): the genomes of soil and plant-associated and newly described type strains.</title>
        <authorList>
            <person name="Whitman W."/>
        </authorList>
    </citation>
    <scope>NUCLEOTIDE SEQUENCE [LARGE SCALE GENOMIC DNA]</scope>
    <source>
        <strain evidence="2 3">CECT 8976</strain>
    </source>
</reference>
<dbReference type="Pfam" id="PF10549">
    <property type="entry name" value="ORF11CD3"/>
    <property type="match status" value="1"/>
</dbReference>
<sequence length="169" mass="19626">MTDLTISNFSDLVMMAGDRIVTDSRRVARHFGKRHDNVLRAYDRIECSKEFNQLNFEAVEYMDAKGELRRMIRMTKDGFMFMVMGFTGKKAAQTKESFIVAFNAMADHIRRQSASAWQEYRAAAIEFEKGRDTASLCGKGLRRWRTIKHALEDRLDRLECEVQPALFLN</sequence>
<proteinExistence type="predicted"/>